<proteinExistence type="predicted"/>
<feature type="compositionally biased region" description="Pro residues" evidence="1">
    <location>
        <begin position="1"/>
        <end position="11"/>
    </location>
</feature>
<dbReference type="Proteomes" id="UP000054337">
    <property type="component" value="Unassembled WGS sequence"/>
</dbReference>
<reference evidence="2 3" key="1">
    <citation type="journal article" date="2013" name="PLoS Genet.">
        <title>Comparative genome structure, secondary metabolite, and effector coding capacity across Cochliobolus pathogens.</title>
        <authorList>
            <person name="Condon B.J."/>
            <person name="Leng Y."/>
            <person name="Wu D."/>
            <person name="Bushley K.E."/>
            <person name="Ohm R.A."/>
            <person name="Otillar R."/>
            <person name="Martin J."/>
            <person name="Schackwitz W."/>
            <person name="Grimwood J."/>
            <person name="MohdZainudin N."/>
            <person name="Xue C."/>
            <person name="Wang R."/>
            <person name="Manning V.A."/>
            <person name="Dhillon B."/>
            <person name="Tu Z.J."/>
            <person name="Steffenson B.J."/>
            <person name="Salamov A."/>
            <person name="Sun H."/>
            <person name="Lowry S."/>
            <person name="LaButti K."/>
            <person name="Han J."/>
            <person name="Copeland A."/>
            <person name="Lindquist E."/>
            <person name="Barry K."/>
            <person name="Schmutz J."/>
            <person name="Baker S.E."/>
            <person name="Ciuffetti L.M."/>
            <person name="Grigoriev I.V."/>
            <person name="Zhong S."/>
            <person name="Turgeon B.G."/>
        </authorList>
    </citation>
    <scope>NUCLEOTIDE SEQUENCE [LARGE SCALE GENOMIC DNA]</scope>
    <source>
        <strain evidence="2 3">FI3</strain>
    </source>
</reference>
<gene>
    <name evidence="2" type="ORF">COCVIDRAFT_102085</name>
</gene>
<name>W7E642_BIPV3</name>
<feature type="compositionally biased region" description="Basic and acidic residues" evidence="1">
    <location>
        <begin position="17"/>
        <end position="34"/>
    </location>
</feature>
<dbReference type="GeneID" id="26248326"/>
<evidence type="ECO:0000313" key="3">
    <source>
        <dbReference type="Proteomes" id="UP000054337"/>
    </source>
</evidence>
<evidence type="ECO:0000256" key="1">
    <source>
        <dbReference type="SAM" id="MobiDB-lite"/>
    </source>
</evidence>
<accession>W7E642</accession>
<feature type="region of interest" description="Disordered" evidence="1">
    <location>
        <begin position="1"/>
        <end position="46"/>
    </location>
</feature>
<dbReference type="RefSeq" id="XP_014555521.1">
    <property type="nucleotide sequence ID" value="XM_014700035.1"/>
</dbReference>
<protein>
    <submittedName>
        <fullName evidence="2">Uncharacterized protein</fullName>
    </submittedName>
</protein>
<sequence>TTTSSQPPPPKQRGHCARPDLDDDSSRDGHESDHSSGLNLHRSPSFPCSQYQVPWQYDRRAPLPRPPWPIHLVYLLCMYHHTQATSSSQPSPLNTYMPSP</sequence>
<dbReference type="AlphaFoldDB" id="W7E642"/>
<dbReference type="HOGENOM" id="CLU_2312695_0_0_1"/>
<organism evidence="2 3">
    <name type="scientific">Bipolaris victoriae (strain FI3)</name>
    <name type="common">Victoria blight of oats agent</name>
    <name type="synonym">Cochliobolus victoriae</name>
    <dbReference type="NCBI Taxonomy" id="930091"/>
    <lineage>
        <taxon>Eukaryota</taxon>
        <taxon>Fungi</taxon>
        <taxon>Dikarya</taxon>
        <taxon>Ascomycota</taxon>
        <taxon>Pezizomycotina</taxon>
        <taxon>Dothideomycetes</taxon>
        <taxon>Pleosporomycetidae</taxon>
        <taxon>Pleosporales</taxon>
        <taxon>Pleosporineae</taxon>
        <taxon>Pleosporaceae</taxon>
        <taxon>Bipolaris</taxon>
    </lineage>
</organism>
<evidence type="ECO:0000313" key="2">
    <source>
        <dbReference type="EMBL" id="EUN25938.1"/>
    </source>
</evidence>
<dbReference type="EMBL" id="KI968745">
    <property type="protein sequence ID" value="EUN25938.1"/>
    <property type="molecule type" value="Genomic_DNA"/>
</dbReference>
<keyword evidence="3" id="KW-1185">Reference proteome</keyword>
<feature type="non-terminal residue" evidence="2">
    <location>
        <position position="1"/>
    </location>
</feature>